<dbReference type="Pfam" id="PF01668">
    <property type="entry name" value="SmpB"/>
    <property type="match status" value="1"/>
</dbReference>
<dbReference type="HAMAP" id="MF_00023">
    <property type="entry name" value="SmpB"/>
    <property type="match status" value="1"/>
</dbReference>
<dbReference type="Gene3D" id="2.40.280.10">
    <property type="match status" value="1"/>
</dbReference>
<proteinExistence type="inferred from homology"/>
<dbReference type="PROSITE" id="PS01317">
    <property type="entry name" value="SSRP"/>
    <property type="match status" value="1"/>
</dbReference>
<comment type="similarity">
    <text evidence="3">Belongs to the SmpB family.</text>
</comment>
<evidence type="ECO:0000313" key="6">
    <source>
        <dbReference type="EMBL" id="HEC68049.1"/>
    </source>
</evidence>
<organism evidence="6">
    <name type="scientific">Desulfofervidus auxilii</name>
    <dbReference type="NCBI Taxonomy" id="1621989"/>
    <lineage>
        <taxon>Bacteria</taxon>
        <taxon>Pseudomonadati</taxon>
        <taxon>Thermodesulfobacteriota</taxon>
        <taxon>Candidatus Desulfofervidia</taxon>
        <taxon>Candidatus Desulfofervidales</taxon>
        <taxon>Candidatus Desulfofervidaceae</taxon>
        <taxon>Candidatus Desulfofervidus</taxon>
    </lineage>
</organism>
<dbReference type="InterPro" id="IPR020081">
    <property type="entry name" value="SsrA-bd_prot_CS"/>
</dbReference>
<dbReference type="Proteomes" id="UP000070560">
    <property type="component" value="Chromosome"/>
</dbReference>
<dbReference type="EMBL" id="CP013015">
    <property type="protein sequence ID" value="AMM41109.1"/>
    <property type="molecule type" value="Genomic_DNA"/>
</dbReference>
<dbReference type="SUPFAM" id="SSF74982">
    <property type="entry name" value="Small protein B (SmpB)"/>
    <property type="match status" value="1"/>
</dbReference>
<keyword evidence="2 3" id="KW-0694">RNA-binding</keyword>
<keyword evidence="1 3" id="KW-0963">Cytoplasm</keyword>
<dbReference type="KEGG" id="daw:HS1_001305"/>
<dbReference type="GO" id="GO:0003723">
    <property type="term" value="F:RNA binding"/>
    <property type="evidence" value="ECO:0007669"/>
    <property type="project" value="UniProtKB-UniRule"/>
</dbReference>
<evidence type="ECO:0000313" key="4">
    <source>
        <dbReference type="EMBL" id="AMM41109.1"/>
    </source>
</evidence>
<dbReference type="Proteomes" id="UP000886268">
    <property type="component" value="Unassembled WGS sequence"/>
</dbReference>
<dbReference type="NCBIfam" id="NF003843">
    <property type="entry name" value="PRK05422.1"/>
    <property type="match status" value="1"/>
</dbReference>
<dbReference type="GO" id="GO:0070930">
    <property type="term" value="P:trans-translation-dependent protein tagging"/>
    <property type="evidence" value="ECO:0007669"/>
    <property type="project" value="TreeGrafter"/>
</dbReference>
<dbReference type="InterPro" id="IPR000037">
    <property type="entry name" value="SsrA-bd_prot"/>
</dbReference>
<protein>
    <recommendedName>
        <fullName evidence="3">SsrA-binding protein</fullName>
    </recommendedName>
    <alternativeName>
        <fullName evidence="3">Small protein B</fullName>
    </alternativeName>
</protein>
<dbReference type="EMBL" id="DRKW01000046">
    <property type="protein sequence ID" value="HEB73748.1"/>
    <property type="molecule type" value="Genomic_DNA"/>
</dbReference>
<evidence type="ECO:0000256" key="2">
    <source>
        <dbReference type="ARBA" id="ARBA00022884"/>
    </source>
</evidence>
<name>A0A7C1ZND1_DESA2</name>
<evidence type="ECO:0000313" key="7">
    <source>
        <dbReference type="Proteomes" id="UP000070560"/>
    </source>
</evidence>
<dbReference type="GO" id="GO:0005829">
    <property type="term" value="C:cytosol"/>
    <property type="evidence" value="ECO:0007669"/>
    <property type="project" value="TreeGrafter"/>
</dbReference>
<accession>A0A7C1ZND1</accession>
<reference evidence="6" key="2">
    <citation type="journal article" date="2020" name="mSystems">
        <title>Genome- and Community-Level Interaction Insights into Carbon Utilization and Element Cycling Functions of Hydrothermarchaeota in Hydrothermal Sediment.</title>
        <authorList>
            <person name="Zhou Z."/>
            <person name="Liu Y."/>
            <person name="Xu W."/>
            <person name="Pan J."/>
            <person name="Luo Z.H."/>
            <person name="Li M."/>
        </authorList>
    </citation>
    <scope>NUCLEOTIDE SEQUENCE [LARGE SCALE GENOMIC DNA]</scope>
    <source>
        <strain evidence="6">HyVt-389</strain>
        <strain evidence="5">HyVt-45</strain>
    </source>
</reference>
<dbReference type="PANTHER" id="PTHR30308:SF2">
    <property type="entry name" value="SSRA-BINDING PROTEIN"/>
    <property type="match status" value="1"/>
</dbReference>
<dbReference type="EMBL" id="DRIH01000153">
    <property type="protein sequence ID" value="HEC68049.1"/>
    <property type="molecule type" value="Genomic_DNA"/>
</dbReference>
<sequence>MEPDYKKVICTNKKAYYNYNIEQTYEAGLVLKGTEVKSLRLGKVSLSDSYAEIKDNQLYLINCHISHYPFATHDQHEPLRPKKLLLHKREIKRLIGKLKQRGLTLIPLRIYFYKGKAKVELGLAKGKRKIDKREEIKKRDEERLMEKRYKIK</sequence>
<evidence type="ECO:0000313" key="5">
    <source>
        <dbReference type="EMBL" id="HEB73748.1"/>
    </source>
</evidence>
<dbReference type="InterPro" id="IPR023620">
    <property type="entry name" value="SmpB"/>
</dbReference>
<keyword evidence="7" id="KW-1185">Reference proteome</keyword>
<reference evidence="4 7" key="1">
    <citation type="submission" date="2015-10" db="EMBL/GenBank/DDBJ databases">
        <title>Candidatus Desulfofervidus auxilii, a hydrogenotrophic sulfate-reducing bacterium involved in the thermophilic anaerobic oxidation of methane.</title>
        <authorList>
            <person name="Krukenberg V."/>
            <person name="Richter M."/>
            <person name="Wegener G."/>
        </authorList>
    </citation>
    <scope>NUCLEOTIDE SEQUENCE [LARGE SCALE GENOMIC DNA]</scope>
    <source>
        <strain evidence="4 7">HS1</strain>
    </source>
</reference>
<dbReference type="CDD" id="cd09294">
    <property type="entry name" value="SmpB"/>
    <property type="match status" value="1"/>
</dbReference>
<dbReference type="AlphaFoldDB" id="A0A7C1ZND1"/>
<dbReference type="RefSeq" id="WP_066062612.1">
    <property type="nucleotide sequence ID" value="NZ_CP013015.1"/>
</dbReference>
<comment type="function">
    <text evidence="3">Required for rescue of stalled ribosomes mediated by trans-translation. Binds to transfer-messenger RNA (tmRNA), required for stable association of tmRNA with ribosomes. tmRNA and SmpB together mimic tRNA shape, replacing the anticodon stem-loop with SmpB. tmRNA is encoded by the ssrA gene; the 2 termini fold to resemble tRNA(Ala) and it encodes a 'tag peptide', a short internal open reading frame. During trans-translation Ala-aminoacylated tmRNA acts like a tRNA, entering the A-site of stalled ribosomes, displacing the stalled mRNA. The ribosome then switches to translate the ORF on the tmRNA; the nascent peptide is terminated with the 'tag peptide' encoded by the tmRNA and targeted for degradation. The ribosome is freed to recommence translation, which seems to be the essential function of trans-translation.</text>
</comment>
<dbReference type="OrthoDB" id="9805462at2"/>
<evidence type="ECO:0000256" key="3">
    <source>
        <dbReference type="HAMAP-Rule" id="MF_00023"/>
    </source>
</evidence>
<evidence type="ECO:0000256" key="1">
    <source>
        <dbReference type="ARBA" id="ARBA00022490"/>
    </source>
</evidence>
<dbReference type="NCBIfam" id="TIGR00086">
    <property type="entry name" value="smpB"/>
    <property type="match status" value="1"/>
</dbReference>
<dbReference type="GO" id="GO:0070929">
    <property type="term" value="P:trans-translation"/>
    <property type="evidence" value="ECO:0007669"/>
    <property type="project" value="UniProtKB-UniRule"/>
</dbReference>
<comment type="subcellular location">
    <subcellularLocation>
        <location evidence="3">Cytoplasm</location>
    </subcellularLocation>
    <text evidence="3">The tmRNA-SmpB complex associates with stalled 70S ribosomes.</text>
</comment>
<gene>
    <name evidence="3 6" type="primary">smpB</name>
    <name evidence="6" type="ORF">ENI35_04460</name>
    <name evidence="5" type="ORF">ENJ03_00810</name>
    <name evidence="4" type="ORF">HS1_001305</name>
</gene>
<dbReference type="PANTHER" id="PTHR30308">
    <property type="entry name" value="TMRNA-BINDING COMPONENT OF TRANS-TRANSLATION TAGGING COMPLEX"/>
    <property type="match status" value="1"/>
</dbReference>
<dbReference type="Proteomes" id="UP000885738">
    <property type="component" value="Unassembled WGS sequence"/>
</dbReference>